<keyword evidence="2" id="KW-1185">Reference proteome</keyword>
<protein>
    <submittedName>
        <fullName evidence="1">Uncharacterized protein</fullName>
    </submittedName>
</protein>
<dbReference type="EMBL" id="JBHUPA010000003">
    <property type="protein sequence ID" value="MFD2961849.1"/>
    <property type="molecule type" value="Genomic_DNA"/>
</dbReference>
<accession>A0ABW6B0J7</accession>
<sequence>MFSASFSRMGLISFIIKGFIVTTSNCCV</sequence>
<dbReference type="RefSeq" id="WP_377610164.1">
    <property type="nucleotide sequence ID" value="NZ_JAHVEY010000002.1"/>
</dbReference>
<evidence type="ECO:0000313" key="2">
    <source>
        <dbReference type="Proteomes" id="UP001597560"/>
    </source>
</evidence>
<dbReference type="Proteomes" id="UP001597560">
    <property type="component" value="Unassembled WGS sequence"/>
</dbReference>
<evidence type="ECO:0000313" key="1">
    <source>
        <dbReference type="EMBL" id="MFD2961849.1"/>
    </source>
</evidence>
<proteinExistence type="predicted"/>
<organism evidence="1 2">
    <name type="scientific">Olivibacter jilunii</name>
    <dbReference type="NCBI Taxonomy" id="985016"/>
    <lineage>
        <taxon>Bacteria</taxon>
        <taxon>Pseudomonadati</taxon>
        <taxon>Bacteroidota</taxon>
        <taxon>Sphingobacteriia</taxon>
        <taxon>Sphingobacteriales</taxon>
        <taxon>Sphingobacteriaceae</taxon>
        <taxon>Olivibacter</taxon>
    </lineage>
</organism>
<gene>
    <name evidence="1" type="ORF">ACFS6J_08635</name>
</gene>
<comment type="caution">
    <text evidence="1">The sequence shown here is derived from an EMBL/GenBank/DDBJ whole genome shotgun (WGS) entry which is preliminary data.</text>
</comment>
<name>A0ABW6B0J7_9SPHI</name>
<reference evidence="2" key="1">
    <citation type="journal article" date="2019" name="Int. J. Syst. Evol. Microbiol.">
        <title>The Global Catalogue of Microorganisms (GCM) 10K type strain sequencing project: providing services to taxonomists for standard genome sequencing and annotation.</title>
        <authorList>
            <consortium name="The Broad Institute Genomics Platform"/>
            <consortium name="The Broad Institute Genome Sequencing Center for Infectious Disease"/>
            <person name="Wu L."/>
            <person name="Ma J."/>
        </authorList>
    </citation>
    <scope>NUCLEOTIDE SEQUENCE [LARGE SCALE GENOMIC DNA]</scope>
    <source>
        <strain evidence="2">KCTC 23098</strain>
    </source>
</reference>